<comment type="caution">
    <text evidence="13">Lacks conserved residue(s) required for the propagation of feature annotation.</text>
</comment>
<evidence type="ECO:0000256" key="8">
    <source>
        <dbReference type="ARBA" id="ARBA00023154"/>
    </source>
</evidence>
<dbReference type="GO" id="GO:0008839">
    <property type="term" value="F:4-hydroxy-tetrahydrodipicolinate reductase"/>
    <property type="evidence" value="ECO:0007669"/>
    <property type="project" value="UniProtKB-EC"/>
</dbReference>
<comment type="function">
    <text evidence="13">Catalyzes the conversion of 4-hydroxy-tetrahydrodipicolinate (HTPA) to tetrahydrodipicolinate.</text>
</comment>
<dbReference type="PROSITE" id="PS01298">
    <property type="entry name" value="DAPB"/>
    <property type="match status" value="1"/>
</dbReference>
<evidence type="ECO:0000256" key="10">
    <source>
        <dbReference type="ARBA" id="ARBA00038983"/>
    </source>
</evidence>
<evidence type="ECO:0000259" key="14">
    <source>
        <dbReference type="Pfam" id="PF01113"/>
    </source>
</evidence>
<keyword evidence="6 13" id="KW-0560">Oxidoreductase</keyword>
<comment type="catalytic activity">
    <reaction evidence="12 13">
        <text>(S)-2,3,4,5-tetrahydrodipicolinate + NAD(+) + H2O = (2S,4S)-4-hydroxy-2,3,4,5-tetrahydrodipicolinate + NADH + H(+)</text>
        <dbReference type="Rhea" id="RHEA:35323"/>
        <dbReference type="ChEBI" id="CHEBI:15377"/>
        <dbReference type="ChEBI" id="CHEBI:15378"/>
        <dbReference type="ChEBI" id="CHEBI:16845"/>
        <dbReference type="ChEBI" id="CHEBI:57540"/>
        <dbReference type="ChEBI" id="CHEBI:57945"/>
        <dbReference type="ChEBI" id="CHEBI:67139"/>
        <dbReference type="EC" id="1.17.1.8"/>
    </reaction>
</comment>
<proteinExistence type="inferred from homology"/>
<evidence type="ECO:0000313" key="17">
    <source>
        <dbReference type="Proteomes" id="UP001169764"/>
    </source>
</evidence>
<evidence type="ECO:0000256" key="3">
    <source>
        <dbReference type="ARBA" id="ARBA00022605"/>
    </source>
</evidence>
<dbReference type="PANTHER" id="PTHR20836:SF0">
    <property type="entry name" value="4-HYDROXY-TETRAHYDRODIPICOLINATE REDUCTASE 1, CHLOROPLASTIC-RELATED"/>
    <property type="match status" value="1"/>
</dbReference>
<feature type="active site" description="Proton donor/acceptor" evidence="13">
    <location>
        <position position="139"/>
    </location>
</feature>
<dbReference type="SUPFAM" id="SSF51735">
    <property type="entry name" value="NAD(P)-binding Rossmann-fold domains"/>
    <property type="match status" value="1"/>
</dbReference>
<dbReference type="PANTHER" id="PTHR20836">
    <property type="entry name" value="DIHYDRODIPICOLINATE REDUCTASE"/>
    <property type="match status" value="1"/>
</dbReference>
<feature type="binding site" evidence="13">
    <location>
        <begin position="82"/>
        <end position="84"/>
    </location>
    <ligand>
        <name>NAD(+)</name>
        <dbReference type="ChEBI" id="CHEBI:57540"/>
    </ligand>
</feature>
<accession>A0ABT8YCI6</accession>
<evidence type="ECO:0000256" key="4">
    <source>
        <dbReference type="ARBA" id="ARBA00022857"/>
    </source>
</evidence>
<dbReference type="Proteomes" id="UP001169764">
    <property type="component" value="Unassembled WGS sequence"/>
</dbReference>
<dbReference type="PIRSF" id="PIRSF000161">
    <property type="entry name" value="DHPR"/>
    <property type="match status" value="1"/>
</dbReference>
<dbReference type="NCBIfam" id="TIGR00036">
    <property type="entry name" value="dapB"/>
    <property type="match status" value="1"/>
</dbReference>
<comment type="pathway">
    <text evidence="9 13">Amino-acid biosynthesis; L-lysine biosynthesis via DAP pathway; (S)-tetrahydrodipicolinate from L-aspartate: step 4/4.</text>
</comment>
<dbReference type="InterPro" id="IPR022663">
    <property type="entry name" value="DapB_C"/>
</dbReference>
<evidence type="ECO:0000256" key="9">
    <source>
        <dbReference type="ARBA" id="ARBA00037922"/>
    </source>
</evidence>
<evidence type="ECO:0000256" key="13">
    <source>
        <dbReference type="HAMAP-Rule" id="MF_00102"/>
    </source>
</evidence>
<comment type="subunit">
    <text evidence="13">Homotetramer.</text>
</comment>
<evidence type="ECO:0000259" key="15">
    <source>
        <dbReference type="Pfam" id="PF05173"/>
    </source>
</evidence>
<evidence type="ECO:0000256" key="1">
    <source>
        <dbReference type="ARBA" id="ARBA00006642"/>
    </source>
</evidence>
<comment type="subcellular location">
    <subcellularLocation>
        <location evidence="13">Cytoplasm</location>
    </subcellularLocation>
</comment>
<evidence type="ECO:0000256" key="6">
    <source>
        <dbReference type="ARBA" id="ARBA00023002"/>
    </source>
</evidence>
<evidence type="ECO:0000256" key="7">
    <source>
        <dbReference type="ARBA" id="ARBA00023027"/>
    </source>
</evidence>
<evidence type="ECO:0000256" key="5">
    <source>
        <dbReference type="ARBA" id="ARBA00022915"/>
    </source>
</evidence>
<keyword evidence="7 13" id="KW-0520">NAD</keyword>
<dbReference type="CDD" id="cd02274">
    <property type="entry name" value="DHDPR_N"/>
    <property type="match status" value="1"/>
</dbReference>
<dbReference type="Gene3D" id="3.40.50.720">
    <property type="entry name" value="NAD(P)-binding Rossmann-like Domain"/>
    <property type="match status" value="1"/>
</dbReference>
<comment type="caution">
    <text evidence="16">The sequence shown here is derived from an EMBL/GenBank/DDBJ whole genome shotgun (WGS) entry which is preliminary data.</text>
</comment>
<dbReference type="HAMAP" id="MF_00102">
    <property type="entry name" value="DapB"/>
    <property type="match status" value="1"/>
</dbReference>
<dbReference type="InterPro" id="IPR022664">
    <property type="entry name" value="DapB_N_CS"/>
</dbReference>
<comment type="catalytic activity">
    <reaction evidence="11 13">
        <text>(S)-2,3,4,5-tetrahydrodipicolinate + NADP(+) + H2O = (2S,4S)-4-hydroxy-2,3,4,5-tetrahydrodipicolinate + NADPH + H(+)</text>
        <dbReference type="Rhea" id="RHEA:35331"/>
        <dbReference type="ChEBI" id="CHEBI:15377"/>
        <dbReference type="ChEBI" id="CHEBI:15378"/>
        <dbReference type="ChEBI" id="CHEBI:16845"/>
        <dbReference type="ChEBI" id="CHEBI:57783"/>
        <dbReference type="ChEBI" id="CHEBI:58349"/>
        <dbReference type="ChEBI" id="CHEBI:67139"/>
        <dbReference type="EC" id="1.17.1.8"/>
    </reaction>
</comment>
<evidence type="ECO:0000256" key="2">
    <source>
        <dbReference type="ARBA" id="ARBA00022490"/>
    </source>
</evidence>
<feature type="domain" description="Dihydrodipicolinate reductase N-terminal" evidence="14">
    <location>
        <begin position="3"/>
        <end position="108"/>
    </location>
</feature>
<dbReference type="InterPro" id="IPR023940">
    <property type="entry name" value="DHDPR_bac"/>
</dbReference>
<dbReference type="SUPFAM" id="SSF55347">
    <property type="entry name" value="Glyceraldehyde-3-phosphate dehydrogenase-like, C-terminal domain"/>
    <property type="match status" value="1"/>
</dbReference>
<protein>
    <recommendedName>
        <fullName evidence="10 13">4-hydroxy-tetrahydrodipicolinate reductase</fullName>
        <shortName evidence="13">HTPA reductase</shortName>
        <ecNumber evidence="10 13">1.17.1.8</ecNumber>
    </recommendedName>
</protein>
<comment type="similarity">
    <text evidence="1 13">Belongs to the DapB family.</text>
</comment>
<gene>
    <name evidence="13 16" type="primary">dapB</name>
    <name evidence="16" type="ORF">Q4F19_16705</name>
</gene>
<feature type="domain" description="Dihydrodipicolinate reductase C-terminal" evidence="15">
    <location>
        <begin position="112"/>
        <end position="250"/>
    </location>
</feature>
<keyword evidence="8 13" id="KW-0457">Lysine biosynthesis</keyword>
<keyword evidence="17" id="KW-1185">Reference proteome</keyword>
<feature type="binding site" evidence="13">
    <location>
        <begin position="106"/>
        <end position="109"/>
    </location>
    <ligand>
        <name>NAD(+)</name>
        <dbReference type="ChEBI" id="CHEBI:57540"/>
    </ligand>
</feature>
<feature type="binding site" evidence="13">
    <location>
        <position position="140"/>
    </location>
    <ligand>
        <name>(S)-2,3,4,5-tetrahydrodipicolinate</name>
        <dbReference type="ChEBI" id="CHEBI:16845"/>
    </ligand>
</feature>
<comment type="caution">
    <text evidence="13">Was originally thought to be a dihydrodipicolinate reductase (DHDPR), catalyzing the conversion of dihydrodipicolinate to tetrahydrodipicolinate. However, it was shown in E.coli that the substrate of the enzymatic reaction is not dihydrodipicolinate (DHDP) but in fact (2S,4S)-4-hydroxy-2,3,4,5-tetrahydrodipicolinic acid (HTPA), the product released by the DapA-catalyzed reaction.</text>
</comment>
<feature type="active site" description="Proton donor" evidence="13">
    <location>
        <position position="143"/>
    </location>
</feature>
<dbReference type="InterPro" id="IPR000846">
    <property type="entry name" value="DapB_N"/>
</dbReference>
<feature type="binding site" evidence="13">
    <location>
        <begin position="9"/>
        <end position="14"/>
    </location>
    <ligand>
        <name>NAD(+)</name>
        <dbReference type="ChEBI" id="CHEBI:57540"/>
    </ligand>
</feature>
<evidence type="ECO:0000256" key="11">
    <source>
        <dbReference type="ARBA" id="ARBA00049080"/>
    </source>
</evidence>
<dbReference type="InterPro" id="IPR036291">
    <property type="entry name" value="NAD(P)-bd_dom_sf"/>
</dbReference>
<feature type="binding site" evidence="13">
    <location>
        <begin position="149"/>
        <end position="150"/>
    </location>
    <ligand>
        <name>(S)-2,3,4,5-tetrahydrodipicolinate</name>
        <dbReference type="ChEBI" id="CHEBI:16845"/>
    </ligand>
</feature>
<keyword evidence="2 13" id="KW-0963">Cytoplasm</keyword>
<dbReference type="Gene3D" id="3.30.360.10">
    <property type="entry name" value="Dihydrodipicolinate Reductase, domain 2"/>
    <property type="match status" value="1"/>
</dbReference>
<dbReference type="EC" id="1.17.1.8" evidence="10 13"/>
<keyword evidence="4 13" id="KW-0521">NADP</keyword>
<organism evidence="16 17">
    <name type="scientific">Sphingomonas natans</name>
    <dbReference type="NCBI Taxonomy" id="3063330"/>
    <lineage>
        <taxon>Bacteria</taxon>
        <taxon>Pseudomonadati</taxon>
        <taxon>Pseudomonadota</taxon>
        <taxon>Alphaproteobacteria</taxon>
        <taxon>Sphingomonadales</taxon>
        <taxon>Sphingomonadaceae</taxon>
        <taxon>Sphingomonas</taxon>
    </lineage>
</organism>
<dbReference type="Pfam" id="PF01113">
    <property type="entry name" value="DapB_N"/>
    <property type="match status" value="1"/>
</dbReference>
<sequence>MTISIGILGAAGRMGRAIVNAAAESGVAVAGGIGRDGAVTGPFADLASLATAADVLIDFSSPAALDANLAGAVAAGIPLLIGTTGLQPQHHAAIDRAAGSIAILQTANTSLGVNVLRGLVEQAARILGTDWDIEIVEMHHRHKLDSPSGTALLLGASANLGRGASSTTDRNRFDRMQEGAHEREEGGIYYASLRGGSVAGDHQVIFAGEGERIELGHRAESRAIFAKGALRGATWLAGKPAGRYSMADALGFS</sequence>
<name>A0ABT8YCI6_9SPHN</name>
<dbReference type="EMBL" id="JAUOTP010000008">
    <property type="protein sequence ID" value="MDO6416033.1"/>
    <property type="molecule type" value="Genomic_DNA"/>
</dbReference>
<evidence type="ECO:0000313" key="16">
    <source>
        <dbReference type="EMBL" id="MDO6416033.1"/>
    </source>
</evidence>
<evidence type="ECO:0000256" key="12">
    <source>
        <dbReference type="ARBA" id="ARBA00049396"/>
    </source>
</evidence>
<dbReference type="Pfam" id="PF05173">
    <property type="entry name" value="DapB_C"/>
    <property type="match status" value="1"/>
</dbReference>
<keyword evidence="3 13" id="KW-0028">Amino-acid biosynthesis</keyword>
<keyword evidence="5 13" id="KW-0220">Diaminopimelate biosynthesis</keyword>
<reference evidence="16" key="1">
    <citation type="submission" date="2023-07" db="EMBL/GenBank/DDBJ databases">
        <authorList>
            <person name="Kim M."/>
        </authorList>
    </citation>
    <scope>NUCLEOTIDE SEQUENCE</scope>
    <source>
        <strain evidence="16">BIUV-7</strain>
    </source>
</reference>
<dbReference type="RefSeq" id="WP_303544921.1">
    <property type="nucleotide sequence ID" value="NZ_JAUOTP010000008.1"/>
</dbReference>